<dbReference type="EMBL" id="QNRE01000005">
    <property type="protein sequence ID" value="RBO90767.1"/>
    <property type="molecule type" value="Genomic_DNA"/>
</dbReference>
<dbReference type="Gene3D" id="3.30.300.30">
    <property type="match status" value="1"/>
</dbReference>
<dbReference type="InterPro" id="IPR025110">
    <property type="entry name" value="AMP-bd_C"/>
</dbReference>
<organism evidence="3 4">
    <name type="scientific">Nocardia puris</name>
    <dbReference type="NCBI Taxonomy" id="208602"/>
    <lineage>
        <taxon>Bacteria</taxon>
        <taxon>Bacillati</taxon>
        <taxon>Actinomycetota</taxon>
        <taxon>Actinomycetes</taxon>
        <taxon>Mycobacteriales</taxon>
        <taxon>Nocardiaceae</taxon>
        <taxon>Nocardia</taxon>
    </lineage>
</organism>
<dbReference type="SUPFAM" id="SSF56801">
    <property type="entry name" value="Acetyl-CoA synthetase-like"/>
    <property type="match status" value="1"/>
</dbReference>
<gene>
    <name evidence="3" type="ORF">DFR74_105169</name>
</gene>
<dbReference type="AlphaFoldDB" id="A0A366DL02"/>
<protein>
    <submittedName>
        <fullName evidence="3">O-succinylbenzoic acid--CoA ligase</fullName>
    </submittedName>
</protein>
<dbReference type="NCBIfam" id="NF005877">
    <property type="entry name" value="PRK07824.1"/>
    <property type="match status" value="1"/>
</dbReference>
<dbReference type="GO" id="GO:0031956">
    <property type="term" value="F:medium-chain fatty acid-CoA ligase activity"/>
    <property type="evidence" value="ECO:0007669"/>
    <property type="project" value="TreeGrafter"/>
</dbReference>
<dbReference type="PROSITE" id="PS00455">
    <property type="entry name" value="AMP_BINDING"/>
    <property type="match status" value="1"/>
</dbReference>
<dbReference type="Gene3D" id="3.40.50.12780">
    <property type="entry name" value="N-terminal domain of ligase-like"/>
    <property type="match status" value="1"/>
</dbReference>
<keyword evidence="3" id="KW-0436">Ligase</keyword>
<feature type="domain" description="AMP-dependent synthetase/ligase" evidence="1">
    <location>
        <begin position="56"/>
        <end position="226"/>
    </location>
</feature>
<evidence type="ECO:0000259" key="2">
    <source>
        <dbReference type="Pfam" id="PF13193"/>
    </source>
</evidence>
<dbReference type="STRING" id="1210090.GCA_001613185_01747"/>
<name>A0A366DL02_9NOCA</name>
<dbReference type="Pfam" id="PF13193">
    <property type="entry name" value="AMP-binding_C"/>
    <property type="match status" value="1"/>
</dbReference>
<evidence type="ECO:0000259" key="1">
    <source>
        <dbReference type="Pfam" id="PF00501"/>
    </source>
</evidence>
<dbReference type="GO" id="GO:0006631">
    <property type="term" value="P:fatty acid metabolic process"/>
    <property type="evidence" value="ECO:0007669"/>
    <property type="project" value="TreeGrafter"/>
</dbReference>
<proteinExistence type="predicted"/>
<dbReference type="InterPro" id="IPR020845">
    <property type="entry name" value="AMP-binding_CS"/>
</dbReference>
<dbReference type="Proteomes" id="UP000252586">
    <property type="component" value="Unassembled WGS sequence"/>
</dbReference>
<dbReference type="InterPro" id="IPR045851">
    <property type="entry name" value="AMP-bd_C_sf"/>
</dbReference>
<dbReference type="InterPro" id="IPR000873">
    <property type="entry name" value="AMP-dep_synth/lig_dom"/>
</dbReference>
<keyword evidence="4" id="KW-1185">Reference proteome</keyword>
<reference evidence="3 4" key="1">
    <citation type="submission" date="2018-06" db="EMBL/GenBank/DDBJ databases">
        <title>Genomic Encyclopedia of Type Strains, Phase IV (KMG-IV): sequencing the most valuable type-strain genomes for metagenomic binning, comparative biology and taxonomic classification.</title>
        <authorList>
            <person name="Goeker M."/>
        </authorList>
    </citation>
    <scope>NUCLEOTIDE SEQUENCE [LARGE SCALE GENOMIC DNA]</scope>
    <source>
        <strain evidence="3 4">DSM 44599</strain>
    </source>
</reference>
<comment type="caution">
    <text evidence="3">The sequence shown here is derived from an EMBL/GenBank/DDBJ whole genome shotgun (WGS) entry which is preliminary data.</text>
</comment>
<dbReference type="PANTHER" id="PTHR43201:SF32">
    <property type="entry name" value="2-SUCCINYLBENZOATE--COA LIGASE, CHLOROPLASTIC_PEROXISOMAL"/>
    <property type="match status" value="1"/>
</dbReference>
<sequence>MSNTLRTLPMPTGSGVGDVLPHLREALEGNGPAWLPIPTSDRREARRLSDALAPGESIDDDVALVVTTSGTTGVPKGAMLSASALRASGTATHDRLGGPGSWLLALPTHHIAGLQVLLRSILAGTEPTVLDVSGGFLPEALAGAVAGMRGERRYTALVPTQLIKAMDLPEAAAALARLDAVLVGGAATPLPVYERAKDAGINVVRTYGMSETCGGCVYEGVPLDGARVRIEDGRVVLGGAMIARGYRGQPDHPAFAEPGWFRTEDAGTFTDGVLQISGRLDEAIMTGGLLVIPQVVEAVLVTHPAISECVVLGLPDERLGQRVAVAVVPAAGATPTLEDLRDHVLRELDPIAAPRELAVLDELPLHGPGKPNRAKLRELLGAQSAN</sequence>
<accession>A0A366DL02</accession>
<feature type="domain" description="AMP-binding enzyme C-terminal" evidence="2">
    <location>
        <begin position="296"/>
        <end position="370"/>
    </location>
</feature>
<evidence type="ECO:0000313" key="3">
    <source>
        <dbReference type="EMBL" id="RBO90767.1"/>
    </source>
</evidence>
<evidence type="ECO:0000313" key="4">
    <source>
        <dbReference type="Proteomes" id="UP000252586"/>
    </source>
</evidence>
<dbReference type="PANTHER" id="PTHR43201">
    <property type="entry name" value="ACYL-COA SYNTHETASE"/>
    <property type="match status" value="1"/>
</dbReference>
<dbReference type="Pfam" id="PF00501">
    <property type="entry name" value="AMP-binding"/>
    <property type="match status" value="1"/>
</dbReference>
<dbReference type="InterPro" id="IPR042099">
    <property type="entry name" value="ANL_N_sf"/>
</dbReference>